<dbReference type="OMA" id="AITYPHF"/>
<dbReference type="AlphaFoldDB" id="D6W974"/>
<reference evidence="9 10" key="1">
    <citation type="journal article" date="2008" name="Nature">
        <title>The genome of the model beetle and pest Tribolium castaneum.</title>
        <authorList>
            <consortium name="Tribolium Genome Sequencing Consortium"/>
            <person name="Richards S."/>
            <person name="Gibbs R.A."/>
            <person name="Weinstock G.M."/>
            <person name="Brown S.J."/>
            <person name="Denell R."/>
            <person name="Beeman R.W."/>
            <person name="Gibbs R."/>
            <person name="Beeman R.W."/>
            <person name="Brown S.J."/>
            <person name="Bucher G."/>
            <person name="Friedrich M."/>
            <person name="Grimmelikhuijzen C.J."/>
            <person name="Klingler M."/>
            <person name="Lorenzen M."/>
            <person name="Richards S."/>
            <person name="Roth S."/>
            <person name="Schroder R."/>
            <person name="Tautz D."/>
            <person name="Zdobnov E.M."/>
            <person name="Muzny D."/>
            <person name="Gibbs R.A."/>
            <person name="Weinstock G.M."/>
            <person name="Attaway T."/>
            <person name="Bell S."/>
            <person name="Buhay C.J."/>
            <person name="Chandrabose M.N."/>
            <person name="Chavez D."/>
            <person name="Clerk-Blankenburg K.P."/>
            <person name="Cree A."/>
            <person name="Dao M."/>
            <person name="Davis C."/>
            <person name="Chacko J."/>
            <person name="Dinh H."/>
            <person name="Dugan-Rocha S."/>
            <person name="Fowler G."/>
            <person name="Garner T.T."/>
            <person name="Garnes J."/>
            <person name="Gnirke A."/>
            <person name="Hawes A."/>
            <person name="Hernandez J."/>
            <person name="Hines S."/>
            <person name="Holder M."/>
            <person name="Hume J."/>
            <person name="Jhangiani S.N."/>
            <person name="Joshi V."/>
            <person name="Khan Z.M."/>
            <person name="Jackson L."/>
            <person name="Kovar C."/>
            <person name="Kowis A."/>
            <person name="Lee S."/>
            <person name="Lewis L.R."/>
            <person name="Margolis J."/>
            <person name="Morgan M."/>
            <person name="Nazareth L.V."/>
            <person name="Nguyen N."/>
            <person name="Okwuonu G."/>
            <person name="Parker D."/>
            <person name="Richards S."/>
            <person name="Ruiz S.J."/>
            <person name="Santibanez J."/>
            <person name="Savard J."/>
            <person name="Scherer S.E."/>
            <person name="Schneider B."/>
            <person name="Sodergren E."/>
            <person name="Tautz D."/>
            <person name="Vattahil S."/>
            <person name="Villasana D."/>
            <person name="White C.S."/>
            <person name="Wright R."/>
            <person name="Park Y."/>
            <person name="Beeman R.W."/>
            <person name="Lord J."/>
            <person name="Oppert B."/>
            <person name="Lorenzen M."/>
            <person name="Brown S."/>
            <person name="Wang L."/>
            <person name="Savard J."/>
            <person name="Tautz D."/>
            <person name="Richards S."/>
            <person name="Weinstock G."/>
            <person name="Gibbs R.A."/>
            <person name="Liu Y."/>
            <person name="Worley K."/>
            <person name="Weinstock G."/>
            <person name="Elsik C.G."/>
            <person name="Reese J.T."/>
            <person name="Elhaik E."/>
            <person name="Landan G."/>
            <person name="Graur D."/>
            <person name="Arensburger P."/>
            <person name="Atkinson P."/>
            <person name="Beeman R.W."/>
            <person name="Beidler J."/>
            <person name="Brown S.J."/>
            <person name="Demuth J.P."/>
            <person name="Drury D.W."/>
            <person name="Du Y.Z."/>
            <person name="Fujiwara H."/>
            <person name="Lorenzen M."/>
            <person name="Maselli V."/>
            <person name="Osanai M."/>
            <person name="Park Y."/>
            <person name="Robertson H.M."/>
            <person name="Tu Z."/>
            <person name="Wang J.J."/>
            <person name="Wang S."/>
            <person name="Richards S."/>
            <person name="Song H."/>
            <person name="Zhang L."/>
            <person name="Sodergren E."/>
            <person name="Werner D."/>
            <person name="Stanke M."/>
            <person name="Morgenstern B."/>
            <person name="Solovyev V."/>
            <person name="Kosarev P."/>
            <person name="Brown G."/>
            <person name="Chen H.C."/>
            <person name="Ermolaeva O."/>
            <person name="Hlavina W."/>
            <person name="Kapustin Y."/>
            <person name="Kiryutin B."/>
            <person name="Kitts P."/>
            <person name="Maglott D."/>
            <person name="Pruitt K."/>
            <person name="Sapojnikov V."/>
            <person name="Souvorov A."/>
            <person name="Mackey A.J."/>
            <person name="Waterhouse R.M."/>
            <person name="Wyder S."/>
            <person name="Zdobnov E.M."/>
            <person name="Zdobnov E.M."/>
            <person name="Wyder S."/>
            <person name="Kriventseva E.V."/>
            <person name="Kadowaki T."/>
            <person name="Bork P."/>
            <person name="Aranda M."/>
            <person name="Bao R."/>
            <person name="Beermann A."/>
            <person name="Berns N."/>
            <person name="Bolognesi R."/>
            <person name="Bonneton F."/>
            <person name="Bopp D."/>
            <person name="Brown S.J."/>
            <person name="Bucher G."/>
            <person name="Butts T."/>
            <person name="Chaumot A."/>
            <person name="Denell R.E."/>
            <person name="Ferrier D.E."/>
            <person name="Friedrich M."/>
            <person name="Gordon C.M."/>
            <person name="Jindra M."/>
            <person name="Klingler M."/>
            <person name="Lan Q."/>
            <person name="Lattorff H.M."/>
            <person name="Laudet V."/>
            <person name="von Levetsow C."/>
            <person name="Liu Z."/>
            <person name="Lutz R."/>
            <person name="Lynch J.A."/>
            <person name="da Fonseca R.N."/>
            <person name="Posnien N."/>
            <person name="Reuter R."/>
            <person name="Roth S."/>
            <person name="Savard J."/>
            <person name="Schinko J.B."/>
            <person name="Schmitt C."/>
            <person name="Schoppmeier M."/>
            <person name="Schroder R."/>
            <person name="Shippy T.D."/>
            <person name="Simonnet F."/>
            <person name="Marques-Souza H."/>
            <person name="Tautz D."/>
            <person name="Tomoyasu Y."/>
            <person name="Trauner J."/>
            <person name="Van der Zee M."/>
            <person name="Vervoort M."/>
            <person name="Wittkopp N."/>
            <person name="Wimmer E.A."/>
            <person name="Yang X."/>
            <person name="Jones A.K."/>
            <person name="Sattelle D.B."/>
            <person name="Ebert P.R."/>
            <person name="Nelson D."/>
            <person name="Scott J.G."/>
            <person name="Beeman R.W."/>
            <person name="Muthukrishnan S."/>
            <person name="Kramer K.J."/>
            <person name="Arakane Y."/>
            <person name="Beeman R.W."/>
            <person name="Zhu Q."/>
            <person name="Hogenkamp D."/>
            <person name="Dixit R."/>
            <person name="Oppert B."/>
            <person name="Jiang H."/>
            <person name="Zou Z."/>
            <person name="Marshall J."/>
            <person name="Elpidina E."/>
            <person name="Vinokurov K."/>
            <person name="Oppert C."/>
            <person name="Zou Z."/>
            <person name="Evans J."/>
            <person name="Lu Z."/>
            <person name="Zhao P."/>
            <person name="Sumathipala N."/>
            <person name="Altincicek B."/>
            <person name="Vilcinskas A."/>
            <person name="Williams M."/>
            <person name="Hultmark D."/>
            <person name="Hetru C."/>
            <person name="Jiang H."/>
            <person name="Grimmelikhuijzen C.J."/>
            <person name="Hauser F."/>
            <person name="Cazzamali G."/>
            <person name="Williamson M."/>
            <person name="Park Y."/>
            <person name="Li B."/>
            <person name="Tanaka Y."/>
            <person name="Predel R."/>
            <person name="Neupert S."/>
            <person name="Schachtner J."/>
            <person name="Verleyen P."/>
            <person name="Raible F."/>
            <person name="Bork P."/>
            <person name="Friedrich M."/>
            <person name="Walden K.K."/>
            <person name="Robertson H.M."/>
            <person name="Angeli S."/>
            <person name="Foret S."/>
            <person name="Bucher G."/>
            <person name="Schuetz S."/>
            <person name="Maleszka R."/>
            <person name="Wimmer E.A."/>
            <person name="Beeman R.W."/>
            <person name="Lorenzen M."/>
            <person name="Tomoyasu Y."/>
            <person name="Miller S.C."/>
            <person name="Grossmann D."/>
            <person name="Bucher G."/>
        </authorList>
    </citation>
    <scope>NUCLEOTIDE SEQUENCE [LARGE SCALE GENOMIC DNA]</scope>
    <source>
        <strain evidence="9 10">Georgia GA2</strain>
    </source>
</reference>
<keyword evidence="6 8" id="KW-0472">Membrane</keyword>
<dbReference type="KEGG" id="tca:664099"/>
<dbReference type="PRINTS" id="PR01609">
    <property type="entry name" value="CD36FAMILY"/>
</dbReference>
<feature type="transmembrane region" description="Helical" evidence="8">
    <location>
        <begin position="444"/>
        <end position="464"/>
    </location>
</feature>
<comment type="similarity">
    <text evidence="2">Belongs to the CD36 family.</text>
</comment>
<proteinExistence type="inferred from homology"/>
<dbReference type="GO" id="GO:0005886">
    <property type="term" value="C:plasma membrane"/>
    <property type="evidence" value="ECO:0007669"/>
    <property type="project" value="UniProtKB-SubCell"/>
</dbReference>
<dbReference type="eggNOG" id="KOG3776">
    <property type="taxonomic scope" value="Eukaryota"/>
</dbReference>
<evidence type="ECO:0000256" key="4">
    <source>
        <dbReference type="ARBA" id="ARBA00022692"/>
    </source>
</evidence>
<evidence type="ECO:0000256" key="3">
    <source>
        <dbReference type="ARBA" id="ARBA00022475"/>
    </source>
</evidence>
<dbReference type="Proteomes" id="UP000007266">
    <property type="component" value="Linkage group 2"/>
</dbReference>
<keyword evidence="4 8" id="KW-0812">Transmembrane</keyword>
<evidence type="ECO:0000256" key="5">
    <source>
        <dbReference type="ARBA" id="ARBA00022989"/>
    </source>
</evidence>
<dbReference type="OrthoDB" id="18585at2759"/>
<evidence type="ECO:0000256" key="1">
    <source>
        <dbReference type="ARBA" id="ARBA00004236"/>
    </source>
</evidence>
<organism evidence="9 10">
    <name type="scientific">Tribolium castaneum</name>
    <name type="common">Red flour beetle</name>
    <dbReference type="NCBI Taxonomy" id="7070"/>
    <lineage>
        <taxon>Eukaryota</taxon>
        <taxon>Metazoa</taxon>
        <taxon>Ecdysozoa</taxon>
        <taxon>Arthropoda</taxon>
        <taxon>Hexapoda</taxon>
        <taxon>Insecta</taxon>
        <taxon>Pterygota</taxon>
        <taxon>Neoptera</taxon>
        <taxon>Endopterygota</taxon>
        <taxon>Coleoptera</taxon>
        <taxon>Polyphaga</taxon>
        <taxon>Cucujiformia</taxon>
        <taxon>Tenebrionidae</taxon>
        <taxon>Tenebrionidae incertae sedis</taxon>
        <taxon>Tribolium</taxon>
    </lineage>
</organism>
<protein>
    <submittedName>
        <fullName evidence="9">Protein croquemort-like Protein</fullName>
    </submittedName>
</protein>
<sequence>MEFKYKINSRLLILLMLGAIMTCSSYLMFVYQPLQLIIKKVATLAPGSIFLKLWSVPPYNVFIDAFIFNVTNPEEFLSGKEKMKVEEVGPYVYQEILLNKNATFNPNGTMTFEPRRFLKFRPDMSVGNPDVDWIISPNIPLLGITASLRDSGLITNLAVSTISNALNSQSFLNVTISQYLWGYDDRLVTLAHKALPNWINFDRFGILDRLMALDNATNIVTLNMAPELGLASSILTEKERNAVYHIHRWNGSPGLKHWGYTDDNQDNKNSRCNMVEGAFEGTVFPPNMPENTTVKLYRRAFCRPVPFKYREKSTTKTGFNAMTFEVDRLFLATPEENPDNHCYCPKDGCLPKGLGSLSPCYYDMPIAISQPHFLNSDPFLLEQIVGMKPDEEKHGSSFLLHPELGVALEANLRIQINLDIGQTKYNPRTKPFNGMYLPLFWLQLRLGEIPGSINALITVLFYVLPVLQEVLIYLLGLGGLALMSGSALFSLFFAKDQPNGRLSFRGEYSPIPIIPINSPYFKPDLRILK</sequence>
<evidence type="ECO:0000313" key="10">
    <source>
        <dbReference type="Proteomes" id="UP000007266"/>
    </source>
</evidence>
<keyword evidence="5 8" id="KW-1133">Transmembrane helix</keyword>
<reference evidence="9 10" key="2">
    <citation type="journal article" date="2010" name="Nucleic Acids Res.">
        <title>BeetleBase in 2010: revisions to provide comprehensive genomic information for Tribolium castaneum.</title>
        <authorList>
            <person name="Kim H.S."/>
            <person name="Murphy T."/>
            <person name="Xia J."/>
            <person name="Caragea D."/>
            <person name="Park Y."/>
            <person name="Beeman R.W."/>
            <person name="Lorenzen M.D."/>
            <person name="Butcher S."/>
            <person name="Manak J.R."/>
            <person name="Brown S.J."/>
        </authorList>
    </citation>
    <scope>GENOME REANNOTATION</scope>
    <source>
        <strain evidence="9 10">Georgia GA2</strain>
    </source>
</reference>
<evidence type="ECO:0000313" key="9">
    <source>
        <dbReference type="EMBL" id="EEZ99259.1"/>
    </source>
</evidence>
<keyword evidence="10" id="KW-1185">Reference proteome</keyword>
<comment type="subcellular location">
    <subcellularLocation>
        <location evidence="1">Cell membrane</location>
    </subcellularLocation>
</comment>
<evidence type="ECO:0000256" key="2">
    <source>
        <dbReference type="ARBA" id="ARBA00010532"/>
    </source>
</evidence>
<feature type="transmembrane region" description="Helical" evidence="8">
    <location>
        <begin position="470"/>
        <end position="494"/>
    </location>
</feature>
<evidence type="ECO:0000256" key="6">
    <source>
        <dbReference type="ARBA" id="ARBA00023136"/>
    </source>
</evidence>
<keyword evidence="3" id="KW-1003">Cell membrane</keyword>
<dbReference type="PhylomeDB" id="D6W974"/>
<dbReference type="GO" id="GO:0016020">
    <property type="term" value="C:membrane"/>
    <property type="evidence" value="ECO:0000318"/>
    <property type="project" value="GO_Central"/>
</dbReference>
<dbReference type="InterPro" id="IPR002159">
    <property type="entry name" value="CD36_fam"/>
</dbReference>
<dbReference type="PANTHER" id="PTHR11923:SF104">
    <property type="entry name" value="FI07620P"/>
    <property type="match status" value="1"/>
</dbReference>
<evidence type="ECO:0000256" key="7">
    <source>
        <dbReference type="ARBA" id="ARBA00023180"/>
    </source>
</evidence>
<dbReference type="GO" id="GO:0005044">
    <property type="term" value="F:scavenger receptor activity"/>
    <property type="evidence" value="ECO:0000318"/>
    <property type="project" value="GO_Central"/>
</dbReference>
<feature type="transmembrane region" description="Helical" evidence="8">
    <location>
        <begin position="12"/>
        <end position="31"/>
    </location>
</feature>
<dbReference type="EMBL" id="KQ971312">
    <property type="protein sequence ID" value="EEZ99259.1"/>
    <property type="molecule type" value="Genomic_DNA"/>
</dbReference>
<accession>D6W974</accession>
<evidence type="ECO:0000256" key="8">
    <source>
        <dbReference type="SAM" id="Phobius"/>
    </source>
</evidence>
<keyword evidence="7" id="KW-0325">Glycoprotein</keyword>
<dbReference type="HOGENOM" id="CLU_019853_2_0_1"/>
<gene>
    <name evidence="9" type="primary">GLEAN_00948</name>
    <name evidence="9" type="ORF">TcasGA2_TC000948</name>
</gene>
<name>D6W974_TRICA</name>
<dbReference type="PANTHER" id="PTHR11923">
    <property type="entry name" value="SCAVENGER RECEPTOR CLASS B TYPE-1 SR-B1"/>
    <property type="match status" value="1"/>
</dbReference>
<dbReference type="Pfam" id="PF01130">
    <property type="entry name" value="CD36"/>
    <property type="match status" value="1"/>
</dbReference>